<dbReference type="PROSITE" id="PS50943">
    <property type="entry name" value="HTH_CROC1"/>
    <property type="match status" value="2"/>
</dbReference>
<dbReference type="SMART" id="SM00530">
    <property type="entry name" value="HTH_XRE"/>
    <property type="match status" value="2"/>
</dbReference>
<name>A0A1H8Q1V5_9FLAO</name>
<dbReference type="STRING" id="604089.SAMN04487942_2868"/>
<keyword evidence="1" id="KW-0238">DNA-binding</keyword>
<feature type="domain" description="HTH cro/C1-type" evidence="2">
    <location>
        <begin position="105"/>
        <end position="161"/>
    </location>
</feature>
<organism evidence="3 4">
    <name type="scientific">Flavobacterium sinopsychrotolerans</name>
    <dbReference type="NCBI Taxonomy" id="604089"/>
    <lineage>
        <taxon>Bacteria</taxon>
        <taxon>Pseudomonadati</taxon>
        <taxon>Bacteroidota</taxon>
        <taxon>Flavobacteriia</taxon>
        <taxon>Flavobacteriales</taxon>
        <taxon>Flavobacteriaceae</taxon>
        <taxon>Flavobacterium</taxon>
    </lineage>
</organism>
<evidence type="ECO:0000256" key="1">
    <source>
        <dbReference type="ARBA" id="ARBA00023125"/>
    </source>
</evidence>
<dbReference type="PANTHER" id="PTHR46558:SF11">
    <property type="entry name" value="HTH-TYPE TRANSCRIPTIONAL REGULATOR XRE"/>
    <property type="match status" value="1"/>
</dbReference>
<dbReference type="InterPro" id="IPR010982">
    <property type="entry name" value="Lambda_DNA-bd_dom_sf"/>
</dbReference>
<accession>A0A1H8Q1V5</accession>
<dbReference type="Gene3D" id="1.10.260.40">
    <property type="entry name" value="lambda repressor-like DNA-binding domains"/>
    <property type="match status" value="2"/>
</dbReference>
<dbReference type="GO" id="GO:0003677">
    <property type="term" value="F:DNA binding"/>
    <property type="evidence" value="ECO:0007669"/>
    <property type="project" value="UniProtKB-KW"/>
</dbReference>
<evidence type="ECO:0000313" key="4">
    <source>
        <dbReference type="Proteomes" id="UP000198657"/>
    </source>
</evidence>
<feature type="domain" description="HTH cro/C1-type" evidence="2">
    <location>
        <begin position="6"/>
        <end position="43"/>
    </location>
</feature>
<evidence type="ECO:0000259" key="2">
    <source>
        <dbReference type="PROSITE" id="PS50943"/>
    </source>
</evidence>
<dbReference type="Pfam" id="PF01381">
    <property type="entry name" value="HTH_3"/>
    <property type="match status" value="1"/>
</dbReference>
<dbReference type="InterPro" id="IPR001387">
    <property type="entry name" value="Cro/C1-type_HTH"/>
</dbReference>
<dbReference type="EMBL" id="FODN01000007">
    <property type="protein sequence ID" value="SEO48180.1"/>
    <property type="molecule type" value="Genomic_DNA"/>
</dbReference>
<protein>
    <submittedName>
        <fullName evidence="3">Helix-turn-helix</fullName>
    </submittedName>
</protein>
<evidence type="ECO:0000313" key="3">
    <source>
        <dbReference type="EMBL" id="SEO48180.1"/>
    </source>
</evidence>
<dbReference type="AlphaFoldDB" id="A0A1H8Q1V5"/>
<sequence>MNFLEFKELRIKKGYTQDKMGILLGVDKMTITQFEKNGDIPTLAQNVINAVLESEFINKEGKLKGFRKLKTGPIEPDLFNFKDKKNVGEKNTKIKKEISRLGAELKSYRKLMGFTHQSLGDSLGIDRRTILNWENGSTIPKSRLSFLDKLIAGWKIELSKLEGLGKAIETQVAQELFDNEKPIELEETNPTLESKYIALLEEQIKSLKARLSKYE</sequence>
<dbReference type="OrthoDB" id="3831186at2"/>
<dbReference type="RefSeq" id="WP_091172418.1">
    <property type="nucleotide sequence ID" value="NZ_CBCSFM010000004.1"/>
</dbReference>
<dbReference type="Proteomes" id="UP000198657">
    <property type="component" value="Unassembled WGS sequence"/>
</dbReference>
<reference evidence="4" key="1">
    <citation type="submission" date="2016-10" db="EMBL/GenBank/DDBJ databases">
        <authorList>
            <person name="Varghese N."/>
            <person name="Submissions S."/>
        </authorList>
    </citation>
    <scope>NUCLEOTIDE SEQUENCE [LARGE SCALE GENOMIC DNA]</scope>
    <source>
        <strain evidence="4">CGMCC 1.8704</strain>
    </source>
</reference>
<dbReference type="SUPFAM" id="SSF47413">
    <property type="entry name" value="lambda repressor-like DNA-binding domains"/>
    <property type="match status" value="2"/>
</dbReference>
<dbReference type="PANTHER" id="PTHR46558">
    <property type="entry name" value="TRACRIPTIONAL REGULATORY PROTEIN-RELATED-RELATED"/>
    <property type="match status" value="1"/>
</dbReference>
<gene>
    <name evidence="3" type="ORF">SAMN04487942_2868</name>
</gene>
<dbReference type="CDD" id="cd00093">
    <property type="entry name" value="HTH_XRE"/>
    <property type="match status" value="2"/>
</dbReference>
<proteinExistence type="predicted"/>
<keyword evidence="4" id="KW-1185">Reference proteome</keyword>